<dbReference type="PROSITE" id="PS50109">
    <property type="entry name" value="HIS_KIN"/>
    <property type="match status" value="1"/>
</dbReference>
<evidence type="ECO:0000256" key="7">
    <source>
        <dbReference type="ARBA" id="ARBA00022692"/>
    </source>
</evidence>
<feature type="transmembrane region" description="Helical" evidence="11">
    <location>
        <begin position="69"/>
        <end position="91"/>
    </location>
</feature>
<keyword evidence="10 11" id="KW-0472">Membrane</keyword>
<dbReference type="RefSeq" id="WP_420243288.1">
    <property type="nucleotide sequence ID" value="NZ_BOPV01000001.1"/>
</dbReference>
<evidence type="ECO:0000313" key="14">
    <source>
        <dbReference type="Proteomes" id="UP000681075"/>
    </source>
</evidence>
<evidence type="ECO:0000256" key="2">
    <source>
        <dbReference type="ARBA" id="ARBA00004651"/>
    </source>
</evidence>
<keyword evidence="5" id="KW-0597">Phosphoprotein</keyword>
<comment type="caution">
    <text evidence="13">The sequence shown here is derived from an EMBL/GenBank/DDBJ whole genome shotgun (WGS) entry which is preliminary data.</text>
</comment>
<dbReference type="InterPro" id="IPR011620">
    <property type="entry name" value="Sig_transdc_His_kinase_LytS_TM"/>
</dbReference>
<dbReference type="Gene3D" id="3.30.565.10">
    <property type="entry name" value="Histidine kinase-like ATPase, C-terminal domain"/>
    <property type="match status" value="1"/>
</dbReference>
<comment type="subcellular location">
    <subcellularLocation>
        <location evidence="2">Cell membrane</location>
        <topology evidence="2">Multi-pass membrane protein</topology>
    </subcellularLocation>
</comment>
<name>A0A8S8XE76_9PROT</name>
<accession>A0A8S8XE76</accession>
<evidence type="ECO:0000256" key="11">
    <source>
        <dbReference type="SAM" id="Phobius"/>
    </source>
</evidence>
<dbReference type="GO" id="GO:0000155">
    <property type="term" value="F:phosphorelay sensor kinase activity"/>
    <property type="evidence" value="ECO:0007669"/>
    <property type="project" value="InterPro"/>
</dbReference>
<evidence type="ECO:0000256" key="1">
    <source>
        <dbReference type="ARBA" id="ARBA00000085"/>
    </source>
</evidence>
<reference evidence="13" key="1">
    <citation type="submission" date="2021-02" db="EMBL/GenBank/DDBJ databases">
        <title>Genome sequence of Rhodospirillales sp. strain TMPK1 isolated from soil.</title>
        <authorList>
            <person name="Nakai R."/>
            <person name="Kusada H."/>
            <person name="Tamaki H."/>
        </authorList>
    </citation>
    <scope>NUCLEOTIDE SEQUENCE</scope>
    <source>
        <strain evidence="13">TMPK1</strain>
    </source>
</reference>
<dbReference type="Pfam" id="PF00512">
    <property type="entry name" value="HisKA"/>
    <property type="match status" value="1"/>
</dbReference>
<gene>
    <name evidence="13" type="ORF">TMPK1_24160</name>
</gene>
<protein>
    <recommendedName>
        <fullName evidence="3">histidine kinase</fullName>
        <ecNumber evidence="3">2.7.13.3</ecNumber>
    </recommendedName>
</protein>
<dbReference type="Proteomes" id="UP000681075">
    <property type="component" value="Unassembled WGS sequence"/>
</dbReference>
<dbReference type="SMART" id="SM00388">
    <property type="entry name" value="HisKA"/>
    <property type="match status" value="1"/>
</dbReference>
<evidence type="ECO:0000259" key="12">
    <source>
        <dbReference type="PROSITE" id="PS50109"/>
    </source>
</evidence>
<evidence type="ECO:0000256" key="6">
    <source>
        <dbReference type="ARBA" id="ARBA00022679"/>
    </source>
</evidence>
<dbReference type="InterPro" id="IPR036097">
    <property type="entry name" value="HisK_dim/P_sf"/>
</dbReference>
<evidence type="ECO:0000256" key="9">
    <source>
        <dbReference type="ARBA" id="ARBA00022989"/>
    </source>
</evidence>
<keyword evidence="6" id="KW-0808">Transferase</keyword>
<dbReference type="InterPro" id="IPR003661">
    <property type="entry name" value="HisK_dim/P_dom"/>
</dbReference>
<dbReference type="Pfam" id="PF02518">
    <property type="entry name" value="HATPase_c"/>
    <property type="match status" value="1"/>
</dbReference>
<dbReference type="CDD" id="cd00082">
    <property type="entry name" value="HisKA"/>
    <property type="match status" value="1"/>
</dbReference>
<dbReference type="EMBL" id="BOPV01000001">
    <property type="protein sequence ID" value="GIL40179.1"/>
    <property type="molecule type" value="Genomic_DNA"/>
</dbReference>
<dbReference type="EC" id="2.7.13.3" evidence="3"/>
<proteinExistence type="predicted"/>
<dbReference type="SMART" id="SM00387">
    <property type="entry name" value="HATPase_c"/>
    <property type="match status" value="1"/>
</dbReference>
<evidence type="ECO:0000256" key="5">
    <source>
        <dbReference type="ARBA" id="ARBA00022553"/>
    </source>
</evidence>
<evidence type="ECO:0000256" key="8">
    <source>
        <dbReference type="ARBA" id="ARBA00022777"/>
    </source>
</evidence>
<evidence type="ECO:0000256" key="4">
    <source>
        <dbReference type="ARBA" id="ARBA00022475"/>
    </source>
</evidence>
<comment type="catalytic activity">
    <reaction evidence="1">
        <text>ATP + protein L-histidine = ADP + protein N-phospho-L-histidine.</text>
        <dbReference type="EC" id="2.7.13.3"/>
    </reaction>
</comment>
<dbReference type="PRINTS" id="PR00344">
    <property type="entry name" value="BCTRLSENSOR"/>
</dbReference>
<dbReference type="SUPFAM" id="SSF55874">
    <property type="entry name" value="ATPase domain of HSP90 chaperone/DNA topoisomerase II/histidine kinase"/>
    <property type="match status" value="1"/>
</dbReference>
<keyword evidence="14" id="KW-1185">Reference proteome</keyword>
<dbReference type="InterPro" id="IPR004358">
    <property type="entry name" value="Sig_transdc_His_kin-like_C"/>
</dbReference>
<evidence type="ECO:0000256" key="3">
    <source>
        <dbReference type="ARBA" id="ARBA00012438"/>
    </source>
</evidence>
<evidence type="ECO:0000313" key="13">
    <source>
        <dbReference type="EMBL" id="GIL40179.1"/>
    </source>
</evidence>
<dbReference type="Gene3D" id="1.10.287.130">
    <property type="match status" value="1"/>
</dbReference>
<organism evidence="13 14">
    <name type="scientific">Roseiterribacter gracilis</name>
    <dbReference type="NCBI Taxonomy" id="2812848"/>
    <lineage>
        <taxon>Bacteria</taxon>
        <taxon>Pseudomonadati</taxon>
        <taxon>Pseudomonadota</taxon>
        <taxon>Alphaproteobacteria</taxon>
        <taxon>Rhodospirillales</taxon>
        <taxon>Roseiterribacteraceae</taxon>
        <taxon>Roseiterribacter</taxon>
    </lineage>
</organism>
<dbReference type="AlphaFoldDB" id="A0A8S8XE76"/>
<sequence length="439" mass="46514">MTTLFSTVLDFSRGFAILATLLLAHVLFDRPSRVHWRTGAVTASYMLVGGLGMLTPIQVAPGFFFDLRAAVVGMAVLFVGPLPGLAVAVGLSALRLVLGGGGAWIGVGAVLVAYVVGLAVWIGFRTRPRHALVSLGVAEGVFSAIWLTTMLPRAVVTPSFTISQGVAVAFGVIFAGLALRIDAARQRAEADAVHARDVAERANQAKNVFLAHMSHELRTPLNAVIGFAESLQLEALTRDPGRVREYGAHIAKAGNHLRYIVSDLLDLARIESGRLDLHEVDFDPQDVLDSVIAGVRPQAEQASLRFEVHCEIDGWIHGDPLRLAQVLINLAANAVDATETGSVTVTCSAGPHEEIQFHVADSGSGIPGEAIPSLLRPFNQRGSVLVRRKEGSVGIGLPLSRALVELHGGQLTIESTLGAGTVATVILPASRRRTRAHAA</sequence>
<feature type="transmembrane region" description="Helical" evidence="11">
    <location>
        <begin position="34"/>
        <end position="57"/>
    </location>
</feature>
<dbReference type="Pfam" id="PF07694">
    <property type="entry name" value="5TM-5TMR_LYT"/>
    <property type="match status" value="1"/>
</dbReference>
<evidence type="ECO:0000256" key="10">
    <source>
        <dbReference type="ARBA" id="ARBA00023136"/>
    </source>
</evidence>
<keyword evidence="8" id="KW-0418">Kinase</keyword>
<feature type="transmembrane region" description="Helical" evidence="11">
    <location>
        <begin position="131"/>
        <end position="148"/>
    </location>
</feature>
<dbReference type="GO" id="GO:0005886">
    <property type="term" value="C:plasma membrane"/>
    <property type="evidence" value="ECO:0007669"/>
    <property type="project" value="UniProtKB-SubCell"/>
</dbReference>
<feature type="transmembrane region" description="Helical" evidence="11">
    <location>
        <begin position="103"/>
        <end position="124"/>
    </location>
</feature>
<feature type="transmembrane region" description="Helical" evidence="11">
    <location>
        <begin position="160"/>
        <end position="179"/>
    </location>
</feature>
<dbReference type="InterPro" id="IPR005467">
    <property type="entry name" value="His_kinase_dom"/>
</dbReference>
<keyword evidence="4" id="KW-1003">Cell membrane</keyword>
<dbReference type="PANTHER" id="PTHR43047">
    <property type="entry name" value="TWO-COMPONENT HISTIDINE PROTEIN KINASE"/>
    <property type="match status" value="1"/>
</dbReference>
<dbReference type="InterPro" id="IPR036890">
    <property type="entry name" value="HATPase_C_sf"/>
</dbReference>
<dbReference type="SUPFAM" id="SSF47384">
    <property type="entry name" value="Homodimeric domain of signal transducing histidine kinase"/>
    <property type="match status" value="1"/>
</dbReference>
<dbReference type="GO" id="GO:0071555">
    <property type="term" value="P:cell wall organization"/>
    <property type="evidence" value="ECO:0007669"/>
    <property type="project" value="InterPro"/>
</dbReference>
<keyword evidence="9 11" id="KW-1133">Transmembrane helix</keyword>
<dbReference type="InterPro" id="IPR003594">
    <property type="entry name" value="HATPase_dom"/>
</dbReference>
<feature type="transmembrane region" description="Helical" evidence="11">
    <location>
        <begin position="7"/>
        <end position="28"/>
    </location>
</feature>
<feature type="domain" description="Histidine kinase" evidence="12">
    <location>
        <begin position="212"/>
        <end position="431"/>
    </location>
</feature>
<keyword evidence="7 11" id="KW-0812">Transmembrane</keyword>